<feature type="binding site" evidence="3">
    <location>
        <position position="100"/>
    </location>
    <ligand>
        <name>substrate</name>
    </ligand>
</feature>
<evidence type="ECO:0000256" key="3">
    <source>
        <dbReference type="PIRSR" id="PIRSR605511-2"/>
    </source>
</evidence>
<organism evidence="5 6">
    <name type="scientific">Donghicola eburneus</name>
    <dbReference type="NCBI Taxonomy" id="393278"/>
    <lineage>
        <taxon>Bacteria</taxon>
        <taxon>Pseudomonadati</taxon>
        <taxon>Pseudomonadota</taxon>
        <taxon>Alphaproteobacteria</taxon>
        <taxon>Rhodobacterales</taxon>
        <taxon>Roseobacteraceae</taxon>
        <taxon>Donghicola</taxon>
    </lineage>
</organism>
<name>A0A1M4MUT3_9RHOB</name>
<dbReference type="GO" id="GO:0004341">
    <property type="term" value="F:gluconolactonase activity"/>
    <property type="evidence" value="ECO:0007669"/>
    <property type="project" value="TreeGrafter"/>
</dbReference>
<feature type="binding site" evidence="3">
    <location>
        <position position="98"/>
    </location>
    <ligand>
        <name>substrate</name>
    </ligand>
</feature>
<evidence type="ECO:0000313" key="6">
    <source>
        <dbReference type="Proteomes" id="UP000184085"/>
    </source>
</evidence>
<proteinExistence type="inferred from homology"/>
<evidence type="ECO:0000256" key="1">
    <source>
        <dbReference type="ARBA" id="ARBA00008853"/>
    </source>
</evidence>
<dbReference type="AlphaFoldDB" id="A0A1M4MUT3"/>
<feature type="binding site" evidence="3">
    <location>
        <position position="145"/>
    </location>
    <ligand>
        <name>a divalent metal cation</name>
        <dbReference type="ChEBI" id="CHEBI:60240"/>
    </ligand>
</feature>
<dbReference type="RefSeq" id="WP_040181357.1">
    <property type="nucleotide sequence ID" value="NZ_FMJB01000001.1"/>
</dbReference>
<gene>
    <name evidence="5" type="primary">gl</name>
    <name evidence="5" type="ORF">KARMA_0051</name>
</gene>
<keyword evidence="6" id="KW-1185">Reference proteome</keyword>
<dbReference type="Proteomes" id="UP000184085">
    <property type="component" value="Unassembled WGS sequence"/>
</dbReference>
<comment type="cofactor">
    <cofactor evidence="3">
        <name>Zn(2+)</name>
        <dbReference type="ChEBI" id="CHEBI:29105"/>
    </cofactor>
    <text evidence="3">Binds 1 divalent metal cation per subunit.</text>
</comment>
<dbReference type="PANTHER" id="PTHR10907:SF47">
    <property type="entry name" value="REGUCALCIN"/>
    <property type="match status" value="1"/>
</dbReference>
<keyword evidence="3" id="KW-0862">Zinc</keyword>
<dbReference type="SUPFAM" id="SSF63829">
    <property type="entry name" value="Calcium-dependent phosphotriesterase"/>
    <property type="match status" value="1"/>
</dbReference>
<dbReference type="Gene3D" id="2.120.10.30">
    <property type="entry name" value="TolB, C-terminal domain"/>
    <property type="match status" value="1"/>
</dbReference>
<protein>
    <submittedName>
        <fullName evidence="5">Gluconolactonase</fullName>
    </submittedName>
</protein>
<accession>A0A1M4MUT3</accession>
<dbReference type="GO" id="GO:0005509">
    <property type="term" value="F:calcium ion binding"/>
    <property type="evidence" value="ECO:0007669"/>
    <property type="project" value="TreeGrafter"/>
</dbReference>
<feature type="binding site" evidence="3">
    <location>
        <position position="195"/>
    </location>
    <ligand>
        <name>a divalent metal cation</name>
        <dbReference type="ChEBI" id="CHEBI:60240"/>
    </ligand>
</feature>
<dbReference type="PRINTS" id="PR01790">
    <property type="entry name" value="SMP30FAMILY"/>
</dbReference>
<dbReference type="GO" id="GO:0019853">
    <property type="term" value="P:L-ascorbic acid biosynthetic process"/>
    <property type="evidence" value="ECO:0007669"/>
    <property type="project" value="TreeGrafter"/>
</dbReference>
<evidence type="ECO:0000256" key="2">
    <source>
        <dbReference type="PIRSR" id="PIRSR605511-1"/>
    </source>
</evidence>
<dbReference type="EMBL" id="FMJB01000001">
    <property type="protein sequence ID" value="SCM65881.1"/>
    <property type="molecule type" value="Genomic_DNA"/>
</dbReference>
<reference evidence="6" key="1">
    <citation type="submission" date="2016-09" db="EMBL/GenBank/DDBJ databases">
        <authorList>
            <person name="Wibberg D."/>
        </authorList>
    </citation>
    <scope>NUCLEOTIDE SEQUENCE [LARGE SCALE GENOMIC DNA]</scope>
</reference>
<evidence type="ECO:0000313" key="5">
    <source>
        <dbReference type="EMBL" id="SCM65881.1"/>
    </source>
</evidence>
<keyword evidence="3" id="KW-0479">Metal-binding</keyword>
<dbReference type="InterPro" id="IPR011042">
    <property type="entry name" value="6-blade_b-propeller_TolB-like"/>
</dbReference>
<feature type="domain" description="SMP-30/Gluconolactonase/LRE-like region" evidence="4">
    <location>
        <begin position="15"/>
        <end position="254"/>
    </location>
</feature>
<dbReference type="Pfam" id="PF08450">
    <property type="entry name" value="SGL"/>
    <property type="match status" value="1"/>
</dbReference>
<dbReference type="PANTHER" id="PTHR10907">
    <property type="entry name" value="REGUCALCIN"/>
    <property type="match status" value="1"/>
</dbReference>
<feature type="binding site" evidence="3">
    <location>
        <position position="17"/>
    </location>
    <ligand>
        <name>a divalent metal cation</name>
        <dbReference type="ChEBI" id="CHEBI:60240"/>
    </ligand>
</feature>
<dbReference type="InterPro" id="IPR005511">
    <property type="entry name" value="SMP-30"/>
</dbReference>
<feature type="active site" description="Proton donor/acceptor" evidence="2">
    <location>
        <position position="195"/>
    </location>
</feature>
<evidence type="ECO:0000259" key="4">
    <source>
        <dbReference type="Pfam" id="PF08450"/>
    </source>
</evidence>
<comment type="similarity">
    <text evidence="1">Belongs to the SMP-30/CGR1 family.</text>
</comment>
<dbReference type="InterPro" id="IPR013658">
    <property type="entry name" value="SGL"/>
</dbReference>
<sequence>MSGAVQIIDERVCHLGEGPLWHPERGQLFWFDINAKQLLTREASGPLMWQFDEHVSAAGWLDHDTLLIASETALFRFDIATGTSEHVIDLEADNPVTRSNDGRADPWGGFWIGTMGKQAEDCAGAIYRFYQGKLEPLYHDITISNAICFSPDRNFAYYADTPTRQIMRQTLDSEGWPTGPATVFVDLNAEGLNPDGAVVDSEGYLWNAQWGAHRVTRYAPEGRVDSTVNLAASQPSCPAFGGQDLTNLYVTSATESLSEANDADGRVLSLPVAVVGQAEHRVKLV</sequence>